<keyword evidence="3" id="KW-0560">Oxidoreductase</keyword>
<name>W9X7S0_9EURO</name>
<dbReference type="SUPFAM" id="SSF51735">
    <property type="entry name" value="NAD(P)-binding Rossmann-fold domains"/>
    <property type="match status" value="1"/>
</dbReference>
<dbReference type="OrthoDB" id="1669814at2759"/>
<keyword evidence="5" id="KW-1185">Reference proteome</keyword>
<comment type="similarity">
    <text evidence="1">Belongs to the short-chain dehydrogenases/reductases (SDR) family.</text>
</comment>
<reference evidence="4 5" key="1">
    <citation type="submission" date="2013-03" db="EMBL/GenBank/DDBJ databases">
        <title>The Genome Sequence of Cladophialophora psammophila CBS 110553.</title>
        <authorList>
            <consortium name="The Broad Institute Genomics Platform"/>
            <person name="Cuomo C."/>
            <person name="de Hoog S."/>
            <person name="Gorbushina A."/>
            <person name="Walker B."/>
            <person name="Young S.K."/>
            <person name="Zeng Q."/>
            <person name="Gargeya S."/>
            <person name="Fitzgerald M."/>
            <person name="Haas B."/>
            <person name="Abouelleil A."/>
            <person name="Allen A.W."/>
            <person name="Alvarado L."/>
            <person name="Arachchi H.M."/>
            <person name="Berlin A.M."/>
            <person name="Chapman S.B."/>
            <person name="Gainer-Dewar J."/>
            <person name="Goldberg J."/>
            <person name="Griggs A."/>
            <person name="Gujja S."/>
            <person name="Hansen M."/>
            <person name="Howarth C."/>
            <person name="Imamovic A."/>
            <person name="Ireland A."/>
            <person name="Larimer J."/>
            <person name="McCowan C."/>
            <person name="Murphy C."/>
            <person name="Pearson M."/>
            <person name="Poon T.W."/>
            <person name="Priest M."/>
            <person name="Roberts A."/>
            <person name="Saif S."/>
            <person name="Shea T."/>
            <person name="Sisk P."/>
            <person name="Sykes S."/>
            <person name="Wortman J."/>
            <person name="Nusbaum C."/>
            <person name="Birren B."/>
        </authorList>
    </citation>
    <scope>NUCLEOTIDE SEQUENCE [LARGE SCALE GENOMIC DNA]</scope>
    <source>
        <strain evidence="4 5">CBS 110553</strain>
    </source>
</reference>
<evidence type="ECO:0000313" key="5">
    <source>
        <dbReference type="Proteomes" id="UP000019471"/>
    </source>
</evidence>
<dbReference type="RefSeq" id="XP_007739600.1">
    <property type="nucleotide sequence ID" value="XM_007741410.1"/>
</dbReference>
<dbReference type="InterPro" id="IPR020904">
    <property type="entry name" value="Sc_DH/Rdtase_CS"/>
</dbReference>
<evidence type="ECO:0000256" key="2">
    <source>
        <dbReference type="ARBA" id="ARBA00022857"/>
    </source>
</evidence>
<evidence type="ECO:0000313" key="4">
    <source>
        <dbReference type="EMBL" id="EXJ76283.1"/>
    </source>
</evidence>
<organism evidence="4 5">
    <name type="scientific">Cladophialophora psammophila CBS 110553</name>
    <dbReference type="NCBI Taxonomy" id="1182543"/>
    <lineage>
        <taxon>Eukaryota</taxon>
        <taxon>Fungi</taxon>
        <taxon>Dikarya</taxon>
        <taxon>Ascomycota</taxon>
        <taxon>Pezizomycotina</taxon>
        <taxon>Eurotiomycetes</taxon>
        <taxon>Chaetothyriomycetidae</taxon>
        <taxon>Chaetothyriales</taxon>
        <taxon>Herpotrichiellaceae</taxon>
        <taxon>Cladophialophora</taxon>
    </lineage>
</organism>
<dbReference type="STRING" id="1182543.W9X7S0"/>
<dbReference type="PANTHER" id="PTHR24321">
    <property type="entry name" value="DEHYDROGENASES, SHORT CHAIN"/>
    <property type="match status" value="1"/>
</dbReference>
<dbReference type="InterPro" id="IPR036291">
    <property type="entry name" value="NAD(P)-bd_dom_sf"/>
</dbReference>
<comment type="caution">
    <text evidence="4">The sequence shown here is derived from an EMBL/GenBank/DDBJ whole genome shotgun (WGS) entry which is preliminary data.</text>
</comment>
<evidence type="ECO:0008006" key="6">
    <source>
        <dbReference type="Google" id="ProtNLM"/>
    </source>
</evidence>
<dbReference type="FunFam" id="3.40.50.720:FF:000084">
    <property type="entry name" value="Short-chain dehydrogenase reductase"/>
    <property type="match status" value="1"/>
</dbReference>
<sequence>MEGKVIAISGGASGIGLATAKILASRGAKLSLADWNEEALKDAVKGFKSSEILTTKLDVRSSQDVDQWIAKTVEHFSRLDGAANCAGVFGKHAKNEPLAHVSNEQWDTAIGINLTGLMYCVRAELQQFEKKGTGGSIVNVASVAGLLGLPGSAAYTASKHGVVGMTRAAAKEYGPKGIRINAVAPGAIYTPLMLQSQEINNAGKEYPPFASLGRHGLPDEVANMIVFLLGPESSYASGAVFTIDGAWNC</sequence>
<protein>
    <recommendedName>
        <fullName evidence="6">Oxidoreductase</fullName>
    </recommendedName>
</protein>
<dbReference type="PRINTS" id="PR00080">
    <property type="entry name" value="SDRFAMILY"/>
</dbReference>
<dbReference type="Pfam" id="PF13561">
    <property type="entry name" value="adh_short_C2"/>
    <property type="match status" value="1"/>
</dbReference>
<dbReference type="PRINTS" id="PR00081">
    <property type="entry name" value="GDHRDH"/>
</dbReference>
<dbReference type="PROSITE" id="PS00061">
    <property type="entry name" value="ADH_SHORT"/>
    <property type="match status" value="1"/>
</dbReference>
<keyword evidence="2" id="KW-0521">NADP</keyword>
<evidence type="ECO:0000256" key="1">
    <source>
        <dbReference type="ARBA" id="ARBA00006484"/>
    </source>
</evidence>
<dbReference type="eggNOG" id="KOG0725">
    <property type="taxonomic scope" value="Eukaryota"/>
</dbReference>
<dbReference type="EMBL" id="AMGX01000001">
    <property type="protein sequence ID" value="EXJ76283.1"/>
    <property type="molecule type" value="Genomic_DNA"/>
</dbReference>
<dbReference type="GO" id="GO:0016491">
    <property type="term" value="F:oxidoreductase activity"/>
    <property type="evidence" value="ECO:0007669"/>
    <property type="project" value="UniProtKB-KW"/>
</dbReference>
<dbReference type="AlphaFoldDB" id="W9X7S0"/>
<evidence type="ECO:0000256" key="3">
    <source>
        <dbReference type="ARBA" id="ARBA00023002"/>
    </source>
</evidence>
<dbReference type="Proteomes" id="UP000019471">
    <property type="component" value="Unassembled WGS sequence"/>
</dbReference>
<dbReference type="GeneID" id="19185527"/>
<dbReference type="InterPro" id="IPR002347">
    <property type="entry name" value="SDR_fam"/>
</dbReference>
<accession>W9X7S0</accession>
<dbReference type="HOGENOM" id="CLU_010194_1_0_1"/>
<dbReference type="CDD" id="cd05233">
    <property type="entry name" value="SDR_c"/>
    <property type="match status" value="1"/>
</dbReference>
<proteinExistence type="inferred from homology"/>
<dbReference type="PANTHER" id="PTHR24321:SF8">
    <property type="entry name" value="ESTRADIOL 17-BETA-DEHYDROGENASE 8-RELATED"/>
    <property type="match status" value="1"/>
</dbReference>
<dbReference type="Gene3D" id="3.40.50.720">
    <property type="entry name" value="NAD(P)-binding Rossmann-like Domain"/>
    <property type="match status" value="1"/>
</dbReference>
<gene>
    <name evidence="4" type="ORF">A1O5_00791</name>
</gene>